<keyword evidence="3 12" id="KW-0813">Transport</keyword>
<dbReference type="Pfam" id="PF01654">
    <property type="entry name" value="Cyt_bd_oxida_I"/>
    <property type="match status" value="1"/>
</dbReference>
<keyword evidence="7 12" id="KW-0479">Metal-binding</keyword>
<dbReference type="EMBL" id="CTRP01000011">
    <property type="protein sequence ID" value="CQR72702.1"/>
    <property type="molecule type" value="Genomic_DNA"/>
</dbReference>
<evidence type="ECO:0000256" key="11">
    <source>
        <dbReference type="ARBA" id="ARBA00023136"/>
    </source>
</evidence>
<evidence type="ECO:0000256" key="6">
    <source>
        <dbReference type="ARBA" id="ARBA00022692"/>
    </source>
</evidence>
<evidence type="ECO:0000313" key="13">
    <source>
        <dbReference type="EMBL" id="CQR72702.1"/>
    </source>
</evidence>
<evidence type="ECO:0000256" key="10">
    <source>
        <dbReference type="ARBA" id="ARBA00023004"/>
    </source>
</evidence>
<dbReference type="GO" id="GO:0009055">
    <property type="term" value="F:electron transfer activity"/>
    <property type="evidence" value="ECO:0007669"/>
    <property type="project" value="UniProtKB-UniRule"/>
</dbReference>
<keyword evidence="13" id="KW-0560">Oxidoreductase</keyword>
<feature type="transmembrane region" description="Helical" evidence="12">
    <location>
        <begin position="20"/>
        <end position="41"/>
    </location>
</feature>
<keyword evidence="10 12" id="KW-0408">Iron</keyword>
<proteinExistence type="inferred from homology"/>
<comment type="similarity">
    <text evidence="2 12">Belongs to the cytochrome ubiquinol oxidase subunit 1 family.</text>
</comment>
<dbReference type="Proteomes" id="UP000049855">
    <property type="component" value="Unassembled WGS sequence"/>
</dbReference>
<evidence type="ECO:0000256" key="3">
    <source>
        <dbReference type="ARBA" id="ARBA00022448"/>
    </source>
</evidence>
<feature type="transmembrane region" description="Helical" evidence="12">
    <location>
        <begin position="361"/>
        <end position="383"/>
    </location>
</feature>
<feature type="transmembrane region" description="Helical" evidence="12">
    <location>
        <begin position="91"/>
        <end position="115"/>
    </location>
</feature>
<evidence type="ECO:0000256" key="2">
    <source>
        <dbReference type="ARBA" id="ARBA00009819"/>
    </source>
</evidence>
<keyword evidence="11 12" id="KW-0472">Membrane</keyword>
<organism evidence="13 14">
    <name type="scientific">Sporomusa ovata</name>
    <dbReference type="NCBI Taxonomy" id="2378"/>
    <lineage>
        <taxon>Bacteria</taxon>
        <taxon>Bacillati</taxon>
        <taxon>Bacillota</taxon>
        <taxon>Negativicutes</taxon>
        <taxon>Selenomonadales</taxon>
        <taxon>Sporomusaceae</taxon>
        <taxon>Sporomusa</taxon>
    </lineage>
</organism>
<evidence type="ECO:0000256" key="7">
    <source>
        <dbReference type="ARBA" id="ARBA00022723"/>
    </source>
</evidence>
<feature type="transmembrane region" description="Helical" evidence="12">
    <location>
        <begin position="412"/>
        <end position="434"/>
    </location>
</feature>
<protein>
    <submittedName>
        <fullName evidence="13">Cytochrome d ubiquinol oxidase subunit I</fullName>
        <ecNumber evidence="13">1.10.3.-</ecNumber>
    </submittedName>
</protein>
<dbReference type="PIRSF" id="PIRSF006446">
    <property type="entry name" value="Cyt_quinol_oxidase_1"/>
    <property type="match status" value="1"/>
</dbReference>
<feature type="transmembrane region" description="Helical" evidence="12">
    <location>
        <begin position="185"/>
        <end position="205"/>
    </location>
</feature>
<dbReference type="AlphaFoldDB" id="A0A0U1KZ63"/>
<dbReference type="InterPro" id="IPR002585">
    <property type="entry name" value="Cyt-d_ubiquinol_oxidase_su_1"/>
</dbReference>
<keyword evidence="9 12" id="KW-1133">Transmembrane helix</keyword>
<evidence type="ECO:0000256" key="8">
    <source>
        <dbReference type="ARBA" id="ARBA00022982"/>
    </source>
</evidence>
<evidence type="ECO:0000256" key="1">
    <source>
        <dbReference type="ARBA" id="ARBA00004651"/>
    </source>
</evidence>
<keyword evidence="5 12" id="KW-0349">Heme</keyword>
<dbReference type="GO" id="GO:0070069">
    <property type="term" value="C:cytochrome complex"/>
    <property type="evidence" value="ECO:0007669"/>
    <property type="project" value="UniProtKB-UniRule"/>
</dbReference>
<dbReference type="PANTHER" id="PTHR30365:SF15">
    <property type="entry name" value="CYTOCHROME BD UBIQUINOL OXIDASE SUBUNIT 1"/>
    <property type="match status" value="1"/>
</dbReference>
<name>A0A0U1KZ63_9FIRM</name>
<evidence type="ECO:0000256" key="9">
    <source>
        <dbReference type="ARBA" id="ARBA00022989"/>
    </source>
</evidence>
<feature type="transmembrane region" description="Helical" evidence="12">
    <location>
        <begin position="328"/>
        <end position="352"/>
    </location>
</feature>
<keyword evidence="6 12" id="KW-0812">Transmembrane</keyword>
<evidence type="ECO:0000256" key="12">
    <source>
        <dbReference type="PIRNR" id="PIRNR006446"/>
    </source>
</evidence>
<dbReference type="GO" id="GO:0016682">
    <property type="term" value="F:oxidoreductase activity, acting on diphenols and related substances as donors, oxygen as acceptor"/>
    <property type="evidence" value="ECO:0007669"/>
    <property type="project" value="TreeGrafter"/>
</dbReference>
<dbReference type="PANTHER" id="PTHR30365">
    <property type="entry name" value="CYTOCHROME D UBIQUINOL OXIDASE"/>
    <property type="match status" value="1"/>
</dbReference>
<keyword evidence="4 12" id="KW-1003">Cell membrane</keyword>
<dbReference type="GO" id="GO:0046872">
    <property type="term" value="F:metal ion binding"/>
    <property type="evidence" value="ECO:0007669"/>
    <property type="project" value="UniProtKB-UniRule"/>
</dbReference>
<dbReference type="GO" id="GO:0019646">
    <property type="term" value="P:aerobic electron transport chain"/>
    <property type="evidence" value="ECO:0007669"/>
    <property type="project" value="InterPro"/>
</dbReference>
<dbReference type="GO" id="GO:0020037">
    <property type="term" value="F:heme binding"/>
    <property type="evidence" value="ECO:0007669"/>
    <property type="project" value="TreeGrafter"/>
</dbReference>
<evidence type="ECO:0000313" key="14">
    <source>
        <dbReference type="Proteomes" id="UP000049855"/>
    </source>
</evidence>
<accession>A0A0U1KZ63</accession>
<dbReference type="RefSeq" id="WP_021168396.1">
    <property type="nucleotide sequence ID" value="NZ_CTRP01000011.1"/>
</dbReference>
<dbReference type="EC" id="1.10.3.-" evidence="13"/>
<keyword evidence="14" id="KW-1185">Reference proteome</keyword>
<comment type="subcellular location">
    <subcellularLocation>
        <location evidence="1">Cell membrane</location>
        <topology evidence="1">Multi-pass membrane protein</topology>
    </subcellularLocation>
</comment>
<feature type="transmembrane region" description="Helical" evidence="12">
    <location>
        <begin position="53"/>
        <end position="71"/>
    </location>
</feature>
<dbReference type="GO" id="GO:0005886">
    <property type="term" value="C:plasma membrane"/>
    <property type="evidence" value="ECO:0007669"/>
    <property type="project" value="UniProtKB-SubCell"/>
</dbReference>
<sequence>MEELLLSRWQFGITTVYHFLFVPLTLGLSLIVAILETMYVRTGNEMYKQQTKFWGKLFLINFAMGVVTGIVQEFHFGMNWSEYARFMGDIFGAPLALEALTAFYLESVFLGLWIFGWDRLSKKLHAASMWVVALATNLSAFWILTANSFMQSPVGYVINNGRAEMTDFVALITNPYVFNQFPHTVLSGLVTAGFFVLSISAFHLIRKTHVDFFRASFKLGLIWTTVSLFLLMGSGHAQTQFIAKAQPMKLAAAEALWETANPAPFALVAIVDEQNKTNLVEVKIPAMLSILANNNPNIPVKGIKDIEKEYIAQYGPGNYVPAVTPVFWSFRIMVAAGSAMMVIVLAAGFLWWRGQLEAKPWVLKAVLWSLPLPYIANSTGWFVTEGGRQPWIVFGLQKVGEAVSPSVGSVSIWISLIGFTLVYALLAIAAVYLAQKFVRQGPVDTPATTNKPVAKGASLWS</sequence>
<evidence type="ECO:0000256" key="5">
    <source>
        <dbReference type="ARBA" id="ARBA00022617"/>
    </source>
</evidence>
<feature type="transmembrane region" description="Helical" evidence="12">
    <location>
        <begin position="127"/>
        <end position="144"/>
    </location>
</feature>
<evidence type="ECO:0000256" key="4">
    <source>
        <dbReference type="ARBA" id="ARBA00022475"/>
    </source>
</evidence>
<gene>
    <name evidence="13" type="ORF">SpAn4DRAFT_3162</name>
</gene>
<feature type="transmembrane region" description="Helical" evidence="12">
    <location>
        <begin position="217"/>
        <end position="237"/>
    </location>
</feature>
<reference evidence="14" key="1">
    <citation type="submission" date="2015-03" db="EMBL/GenBank/DDBJ databases">
        <authorList>
            <person name="Nijsse Bart"/>
        </authorList>
    </citation>
    <scope>NUCLEOTIDE SEQUENCE [LARGE SCALE GENOMIC DNA]</scope>
</reference>
<keyword evidence="8 12" id="KW-0249">Electron transport</keyword>